<feature type="region of interest" description="Disordered" evidence="1">
    <location>
        <begin position="122"/>
        <end position="141"/>
    </location>
</feature>
<organism evidence="2 3">
    <name type="scientific">Cucumis melo var. makuwa</name>
    <name type="common">Oriental melon</name>
    <dbReference type="NCBI Taxonomy" id="1194695"/>
    <lineage>
        <taxon>Eukaryota</taxon>
        <taxon>Viridiplantae</taxon>
        <taxon>Streptophyta</taxon>
        <taxon>Embryophyta</taxon>
        <taxon>Tracheophyta</taxon>
        <taxon>Spermatophyta</taxon>
        <taxon>Magnoliopsida</taxon>
        <taxon>eudicotyledons</taxon>
        <taxon>Gunneridae</taxon>
        <taxon>Pentapetalae</taxon>
        <taxon>rosids</taxon>
        <taxon>fabids</taxon>
        <taxon>Cucurbitales</taxon>
        <taxon>Cucurbitaceae</taxon>
        <taxon>Benincaseae</taxon>
        <taxon>Cucumis</taxon>
    </lineage>
</organism>
<name>A0A5A7UH39_CUCMM</name>
<dbReference type="OrthoDB" id="1412573at2759"/>
<feature type="region of interest" description="Disordered" evidence="1">
    <location>
        <begin position="232"/>
        <end position="251"/>
    </location>
</feature>
<gene>
    <name evidence="2" type="ORF">E6C27_scaffold48743G00020</name>
</gene>
<evidence type="ECO:0000313" key="2">
    <source>
        <dbReference type="EMBL" id="KAA0052849.1"/>
    </source>
</evidence>
<protein>
    <submittedName>
        <fullName evidence="2">Uncharacterized protein</fullName>
    </submittedName>
</protein>
<evidence type="ECO:0000313" key="3">
    <source>
        <dbReference type="Proteomes" id="UP000321393"/>
    </source>
</evidence>
<dbReference type="Proteomes" id="UP000321393">
    <property type="component" value="Unassembled WGS sequence"/>
</dbReference>
<reference evidence="2 3" key="1">
    <citation type="submission" date="2019-08" db="EMBL/GenBank/DDBJ databases">
        <title>Draft genome sequences of two oriental melons (Cucumis melo L. var makuwa).</title>
        <authorList>
            <person name="Kwon S.-Y."/>
        </authorList>
    </citation>
    <scope>NUCLEOTIDE SEQUENCE [LARGE SCALE GENOMIC DNA]</scope>
    <source>
        <strain evidence="3">cv. SW 3</strain>
        <tissue evidence="2">Leaf</tissue>
    </source>
</reference>
<sequence>MKWNMNLFHSELHSHKEEIRTFSTNSSPLILSFLVSLLSFLTSVEWLRSEPISETTSTFALNLPNLSRAAFAPSHLSVSLSFQSSLRTAPLGVMKFHINLEKGGMRGEGRMERGVGKVRKALKGHFSPPPGSGSGKGQHKDLTSKQSLEFSLIRTEPHVRVPPHTAQVAQALSFALAFAFWIVFCPMRYPPVFCFPLGLPCLQVDPMAARKGDLVLYSGDLFPTEARKLPSCPKSHSVKRKGKPTHPSAPLRHRCGFTKRLSTVHSR</sequence>
<proteinExistence type="predicted"/>
<evidence type="ECO:0000256" key="1">
    <source>
        <dbReference type="SAM" id="MobiDB-lite"/>
    </source>
</evidence>
<comment type="caution">
    <text evidence="2">The sequence shown here is derived from an EMBL/GenBank/DDBJ whole genome shotgun (WGS) entry which is preliminary data.</text>
</comment>
<dbReference type="AlphaFoldDB" id="A0A5A7UH39"/>
<dbReference type="EMBL" id="SSTE01010051">
    <property type="protein sequence ID" value="KAA0052849.1"/>
    <property type="molecule type" value="Genomic_DNA"/>
</dbReference>
<accession>A0A5A7UH39</accession>